<dbReference type="Proteomes" id="UP001470230">
    <property type="component" value="Unassembled WGS sequence"/>
</dbReference>
<sequence>MADISEDVYDIFHKYFSYLFSFLHGILQFRIFIIVTKKSNYVIGAIFALSDTITELLTRKLVRGRSGNPLTGENSIIRTSLIIISFMAFEPLYKKNYYKQMVVLSSFSLGIINLIFAFL</sequence>
<keyword evidence="1" id="KW-0472">Membrane</keyword>
<reference evidence="2 3" key="1">
    <citation type="submission" date="2024-04" db="EMBL/GenBank/DDBJ databases">
        <title>Tritrichomonas musculus Genome.</title>
        <authorList>
            <person name="Alves-Ferreira E."/>
            <person name="Grigg M."/>
            <person name="Lorenzi H."/>
            <person name="Galac M."/>
        </authorList>
    </citation>
    <scope>NUCLEOTIDE SEQUENCE [LARGE SCALE GENOMIC DNA]</scope>
    <source>
        <strain evidence="2 3">EAF2021</strain>
    </source>
</reference>
<keyword evidence="1" id="KW-1133">Transmembrane helix</keyword>
<name>A0ABR2KAT7_9EUKA</name>
<keyword evidence="1" id="KW-0812">Transmembrane</keyword>
<gene>
    <name evidence="2" type="ORF">M9Y10_038158</name>
</gene>
<evidence type="ECO:0000256" key="1">
    <source>
        <dbReference type="SAM" id="Phobius"/>
    </source>
</evidence>
<organism evidence="2 3">
    <name type="scientific">Tritrichomonas musculus</name>
    <dbReference type="NCBI Taxonomy" id="1915356"/>
    <lineage>
        <taxon>Eukaryota</taxon>
        <taxon>Metamonada</taxon>
        <taxon>Parabasalia</taxon>
        <taxon>Tritrichomonadida</taxon>
        <taxon>Tritrichomonadidae</taxon>
        <taxon>Tritrichomonas</taxon>
    </lineage>
</organism>
<accession>A0ABR2KAT7</accession>
<proteinExistence type="predicted"/>
<comment type="caution">
    <text evidence="2">The sequence shown here is derived from an EMBL/GenBank/DDBJ whole genome shotgun (WGS) entry which is preliminary data.</text>
</comment>
<feature type="transmembrane region" description="Helical" evidence="1">
    <location>
        <begin position="15"/>
        <end position="33"/>
    </location>
</feature>
<evidence type="ECO:0000313" key="2">
    <source>
        <dbReference type="EMBL" id="KAK8887120.1"/>
    </source>
</evidence>
<keyword evidence="3" id="KW-1185">Reference proteome</keyword>
<protein>
    <submittedName>
        <fullName evidence="2">Uncharacterized protein</fullName>
    </submittedName>
</protein>
<feature type="transmembrane region" description="Helical" evidence="1">
    <location>
        <begin position="101"/>
        <end position="118"/>
    </location>
</feature>
<dbReference type="EMBL" id="JAPFFF010000006">
    <property type="protein sequence ID" value="KAK8887120.1"/>
    <property type="molecule type" value="Genomic_DNA"/>
</dbReference>
<evidence type="ECO:0000313" key="3">
    <source>
        <dbReference type="Proteomes" id="UP001470230"/>
    </source>
</evidence>